<organism evidence="3 4">
    <name type="scientific">Iodidimonas gelatinilytica</name>
    <dbReference type="NCBI Taxonomy" id="1236966"/>
    <lineage>
        <taxon>Bacteria</taxon>
        <taxon>Pseudomonadati</taxon>
        <taxon>Pseudomonadota</taxon>
        <taxon>Alphaproteobacteria</taxon>
        <taxon>Iodidimonadales</taxon>
        <taxon>Iodidimonadaceae</taxon>
        <taxon>Iodidimonas</taxon>
    </lineage>
</organism>
<keyword evidence="2" id="KW-0812">Transmembrane</keyword>
<sequence length="312" mass="33482">MPETESDGVVEGNHASSLEAPSAPTGSEPVAPPSFEAEESPKSDAFDEAPSEESPADILSQIAQGVKRAQEEVDDEDWDVDHEGEAEPEASWRTTEPTAGDDLHTSFDELSLEEDVAQTMRRLREGTHVYGSAGMPVVQETRSSRVVWGYAAWALFILALMAGFVTLQKPLSRAWPPITKLYDMVGMGDSPSTSVADGSAEALETVNPAMLPPVDEALSVRIDTDPIWEAEGDGWTLVVGGAIANSTGEDYPLPPLELILVDGAGNSLKRAGVALDMPVLTARETVRFSVRIENAPAQTTGIVHEWKNRSES</sequence>
<comment type="caution">
    <text evidence="3">The sequence shown here is derived from an EMBL/GenBank/DDBJ whole genome shotgun (WGS) entry which is preliminary data.</text>
</comment>
<keyword evidence="2" id="KW-0472">Membrane</keyword>
<dbReference type="EMBL" id="BKCL01000002">
    <property type="protein sequence ID" value="GEQ97267.1"/>
    <property type="molecule type" value="Genomic_DNA"/>
</dbReference>
<keyword evidence="2" id="KW-1133">Transmembrane helix</keyword>
<feature type="region of interest" description="Disordered" evidence="1">
    <location>
        <begin position="1"/>
        <end position="102"/>
    </location>
</feature>
<evidence type="ECO:0008006" key="5">
    <source>
        <dbReference type="Google" id="ProtNLM"/>
    </source>
</evidence>
<dbReference type="RefSeq" id="WP_235898905.1">
    <property type="nucleotide sequence ID" value="NZ_BKCL01000002.1"/>
</dbReference>
<evidence type="ECO:0000256" key="1">
    <source>
        <dbReference type="SAM" id="MobiDB-lite"/>
    </source>
</evidence>
<reference evidence="3 4" key="1">
    <citation type="submission" date="2019-09" db="EMBL/GenBank/DDBJ databases">
        <title>NBRP : Genome information of microbial organism related human and environment.</title>
        <authorList>
            <person name="Hattori M."/>
            <person name="Oshima K."/>
            <person name="Inaba H."/>
            <person name="Suda W."/>
            <person name="Sakamoto M."/>
            <person name="Iino T."/>
            <person name="Kitahara M."/>
            <person name="Oshida Y."/>
            <person name="Iida T."/>
            <person name="Kudo T."/>
            <person name="Itoh T."/>
            <person name="Ohkuma M."/>
        </authorList>
    </citation>
    <scope>NUCLEOTIDE SEQUENCE [LARGE SCALE GENOMIC DNA]</scope>
    <source>
        <strain evidence="3 4">Hi-2</strain>
    </source>
</reference>
<proteinExistence type="predicted"/>
<feature type="transmembrane region" description="Helical" evidence="2">
    <location>
        <begin position="147"/>
        <end position="167"/>
    </location>
</feature>
<evidence type="ECO:0000313" key="4">
    <source>
        <dbReference type="Proteomes" id="UP000322084"/>
    </source>
</evidence>
<evidence type="ECO:0000256" key="2">
    <source>
        <dbReference type="SAM" id="Phobius"/>
    </source>
</evidence>
<feature type="compositionally biased region" description="Acidic residues" evidence="1">
    <location>
        <begin position="72"/>
        <end position="88"/>
    </location>
</feature>
<name>A0A5A7MMT7_9PROT</name>
<protein>
    <recommendedName>
        <fullName evidence="5">DUF3426 domain-containing protein</fullName>
    </recommendedName>
</protein>
<evidence type="ECO:0000313" key="3">
    <source>
        <dbReference type="EMBL" id="GEQ97267.1"/>
    </source>
</evidence>
<dbReference type="AlphaFoldDB" id="A0A5A7MMT7"/>
<feature type="compositionally biased region" description="Acidic residues" evidence="1">
    <location>
        <begin position="46"/>
        <end position="55"/>
    </location>
</feature>
<gene>
    <name evidence="3" type="ORF">JCM17844_09040</name>
</gene>
<dbReference type="Proteomes" id="UP000322084">
    <property type="component" value="Unassembled WGS sequence"/>
</dbReference>
<accession>A0A5A7MMT7</accession>